<organism evidence="1 2">
    <name type="scientific">Burkholderia savannae</name>
    <dbReference type="NCBI Taxonomy" id="1637837"/>
    <lineage>
        <taxon>Bacteria</taxon>
        <taxon>Pseudomonadati</taxon>
        <taxon>Pseudomonadota</taxon>
        <taxon>Betaproteobacteria</taxon>
        <taxon>Burkholderiales</taxon>
        <taxon>Burkholderiaceae</taxon>
        <taxon>Burkholderia</taxon>
        <taxon>pseudomallei group</taxon>
    </lineage>
</organism>
<reference evidence="1 2" key="1">
    <citation type="submission" date="2015-11" db="EMBL/GenBank/DDBJ databases">
        <authorList>
            <person name="Sahl J."/>
            <person name="Wagner D."/>
            <person name="Keim P."/>
        </authorList>
    </citation>
    <scope>NUCLEOTIDE SEQUENCE [LARGE SCALE GENOMIC DNA]</scope>
    <source>
        <strain evidence="1 2">BDU18</strain>
    </source>
</reference>
<protein>
    <submittedName>
        <fullName evidence="1">Uncharacterized protein</fullName>
    </submittedName>
</protein>
<sequence>MAGMRGDPFPRAVRPRAVFASARRARRTAPAALGRGRACPPQAGETAVAAANRLPGATSCRAFLKSDPETVRK</sequence>
<name>A0ABR5TAC0_9BURK</name>
<proteinExistence type="predicted"/>
<comment type="caution">
    <text evidence="1">The sequence shown here is derived from an EMBL/GenBank/DDBJ whole genome shotgun (WGS) entry which is preliminary data.</text>
</comment>
<gene>
    <name evidence="1" type="ORF">WS72_02445</name>
</gene>
<keyword evidence="2" id="KW-1185">Reference proteome</keyword>
<dbReference type="EMBL" id="LNJQ01000001">
    <property type="protein sequence ID" value="KWZ41850.1"/>
    <property type="molecule type" value="Genomic_DNA"/>
</dbReference>
<evidence type="ECO:0000313" key="2">
    <source>
        <dbReference type="Proteomes" id="UP000070255"/>
    </source>
</evidence>
<accession>A0ABR5TAC0</accession>
<dbReference type="Proteomes" id="UP000070255">
    <property type="component" value="Unassembled WGS sequence"/>
</dbReference>
<evidence type="ECO:0000313" key="1">
    <source>
        <dbReference type="EMBL" id="KWZ41850.1"/>
    </source>
</evidence>